<evidence type="ECO:0000313" key="3">
    <source>
        <dbReference type="Proteomes" id="UP000289555"/>
    </source>
</evidence>
<protein>
    <submittedName>
        <fullName evidence="2">Uncharacterized protein</fullName>
    </submittedName>
</protein>
<feature type="region of interest" description="Disordered" evidence="1">
    <location>
        <begin position="1"/>
        <end position="23"/>
    </location>
</feature>
<name>A0ABM7GE59_9GAMM</name>
<keyword evidence="3" id="KW-1185">Reference proteome</keyword>
<gene>
    <name evidence="2" type="ORF">HORIV_12320</name>
</gene>
<proteinExistence type="predicted"/>
<sequence length="59" mass="6840">MMHADERFPATQAMPDEYGLGRNTRRQIADQGLGNDMRRLGHVYKIQRLIQCQSKDHIA</sequence>
<dbReference type="EMBL" id="AP019416">
    <property type="protein sequence ID" value="BBI48811.1"/>
    <property type="molecule type" value="Genomic_DNA"/>
</dbReference>
<organism evidence="2 3">
    <name type="scientific">Vreelandella olivaria</name>
    <dbReference type="NCBI Taxonomy" id="390919"/>
    <lineage>
        <taxon>Bacteria</taxon>
        <taxon>Pseudomonadati</taxon>
        <taxon>Pseudomonadota</taxon>
        <taxon>Gammaproteobacteria</taxon>
        <taxon>Oceanospirillales</taxon>
        <taxon>Halomonadaceae</taxon>
        <taxon>Vreelandella</taxon>
    </lineage>
</organism>
<dbReference type="Proteomes" id="UP000289555">
    <property type="component" value="Chromosome"/>
</dbReference>
<evidence type="ECO:0000313" key="2">
    <source>
        <dbReference type="EMBL" id="BBI48811.1"/>
    </source>
</evidence>
<reference evidence="3" key="1">
    <citation type="journal article" date="2019" name="Microbiol. Resour. Announc.">
        <title>Complete Genome Sequence of Halomonas olivaria, a Moderately Halophilic Bacterium Isolated from Olive Processing Effluents, Obtained by Nanopore Sequencing.</title>
        <authorList>
            <person name="Nagata S."/>
            <person name="Ii K.M."/>
            <person name="Tsukimi T."/>
            <person name="Miura M.C."/>
            <person name="Galipon J."/>
            <person name="Arakawa K."/>
        </authorList>
    </citation>
    <scope>NUCLEOTIDE SEQUENCE [LARGE SCALE GENOMIC DNA]</scope>
    <source>
        <strain evidence="3">TYRC17</strain>
    </source>
</reference>
<evidence type="ECO:0000256" key="1">
    <source>
        <dbReference type="SAM" id="MobiDB-lite"/>
    </source>
</evidence>
<accession>A0ABM7GE59</accession>